<dbReference type="GO" id="GO:0034551">
    <property type="term" value="P:mitochondrial respiratory chain complex III assembly"/>
    <property type="evidence" value="ECO:0007669"/>
    <property type="project" value="TreeGrafter"/>
</dbReference>
<dbReference type="InterPro" id="IPR000408">
    <property type="entry name" value="Reg_chr_condens"/>
</dbReference>
<feature type="repeat" description="RCC1" evidence="1">
    <location>
        <begin position="339"/>
        <end position="398"/>
    </location>
</feature>
<sequence length="591" mass="63168">MFGARSFRAAGALRAACASRPRAWASGAVIGGSALAYSFAAIWSDGDALQGAPTEQRFPLCSVFAWGNNRNKVVAPHKNKSDIKTPAPIPAFDGVALRDLQLAETYGAAVDAHGDVVQWGAGFTDELDPKAPLVPQKTLVGMDIVKLQLCGAKVYALSRSGSIYVFAAERILQLTPGSWRDKLPGASATIDYVKLDTVADGRPTKERFVSIAAGKHHLLALSQRGTVWSVPVDEHANAYGQLGYSQTALNAAPESQRTQVEAIPWRLEPQILVRKRQGAESTTSLLDVPMSDLPEGRVWVAPSNIRFATQLRPIPSLRDVEIAQIAAGLEHSAARTPTGRVVGWGRNTYGQLALGESSFGDTIAVPTEVRWPQAVLGADTRCTDLVAGAHNTFFVMRSNGAPPAPKSDDEDAPVKPMVLKDRVDVLAAGWGERGSLGNALRSQICSVPVRVKNVSGLLEYSEQHHTVVPIGVRSLTVGPDGQCALVVDVNSLGEQNHRDVWVWGANDQYQLGNGKHSNLATPALLTLPLPGGEATTQKNGPTLNRLLLVERSKVPGKAYEPDGSGSQRKYHIEQHIVAGGDGMAVYGRVVL</sequence>
<dbReference type="PANTHER" id="PTHR47563">
    <property type="entry name" value="PROTEIN FMP25, MITOCHONDRIAL"/>
    <property type="match status" value="1"/>
</dbReference>
<proteinExistence type="predicted"/>
<name>A0AAF0DVN0_9BASI</name>
<dbReference type="EMBL" id="CP119954">
    <property type="protein sequence ID" value="WFC96619.1"/>
    <property type="molecule type" value="Genomic_DNA"/>
</dbReference>
<evidence type="ECO:0000256" key="1">
    <source>
        <dbReference type="PROSITE-ProRule" id="PRU00235"/>
    </source>
</evidence>
<evidence type="ECO:0000313" key="2">
    <source>
        <dbReference type="EMBL" id="WFC96619.1"/>
    </source>
</evidence>
<evidence type="ECO:0008006" key="4">
    <source>
        <dbReference type="Google" id="ProtNLM"/>
    </source>
</evidence>
<dbReference type="InterPro" id="IPR053245">
    <property type="entry name" value="MitoProcess-Associated"/>
</dbReference>
<gene>
    <name evidence="2" type="ORF">MBRA1_003280</name>
</gene>
<dbReference type="PROSITE" id="PS00626">
    <property type="entry name" value="RCC1_2"/>
    <property type="match status" value="1"/>
</dbReference>
<dbReference type="PANTHER" id="PTHR47563:SF1">
    <property type="entry name" value="PROTEIN FMP25, MITOCHONDRIAL"/>
    <property type="match status" value="1"/>
</dbReference>
<keyword evidence="3" id="KW-1185">Reference proteome</keyword>
<organism evidence="2 3">
    <name type="scientific">Malassezia brasiliensis</name>
    <dbReference type="NCBI Taxonomy" id="1821822"/>
    <lineage>
        <taxon>Eukaryota</taxon>
        <taxon>Fungi</taxon>
        <taxon>Dikarya</taxon>
        <taxon>Basidiomycota</taxon>
        <taxon>Ustilaginomycotina</taxon>
        <taxon>Malasseziomycetes</taxon>
        <taxon>Malasseziales</taxon>
        <taxon>Malasseziaceae</taxon>
        <taxon>Malassezia</taxon>
    </lineage>
</organism>
<dbReference type="Gene3D" id="2.130.10.30">
    <property type="entry name" value="Regulator of chromosome condensation 1/beta-lactamase-inhibitor protein II"/>
    <property type="match status" value="2"/>
</dbReference>
<dbReference type="AlphaFoldDB" id="A0AAF0DVN0"/>
<reference evidence="2" key="1">
    <citation type="submission" date="2023-03" db="EMBL/GenBank/DDBJ databases">
        <title>Mating type loci evolution in Malassezia.</title>
        <authorList>
            <person name="Coelho M.A."/>
        </authorList>
    </citation>
    <scope>NUCLEOTIDE SEQUENCE</scope>
    <source>
        <strain evidence="2">CBS 14135</strain>
    </source>
</reference>
<dbReference type="Pfam" id="PF13540">
    <property type="entry name" value="RCC1_2"/>
    <property type="match status" value="1"/>
</dbReference>
<dbReference type="InterPro" id="IPR009091">
    <property type="entry name" value="RCC1/BLIP-II"/>
</dbReference>
<dbReference type="Pfam" id="PF00415">
    <property type="entry name" value="RCC1"/>
    <property type="match status" value="1"/>
</dbReference>
<dbReference type="GO" id="GO:0005743">
    <property type="term" value="C:mitochondrial inner membrane"/>
    <property type="evidence" value="ECO:0007669"/>
    <property type="project" value="TreeGrafter"/>
</dbReference>
<protein>
    <recommendedName>
        <fullName evidence="4">Regulator of chromosome condensation 1/beta-lactamase-inhibitor protein II</fullName>
    </recommendedName>
</protein>
<evidence type="ECO:0000313" key="3">
    <source>
        <dbReference type="Proteomes" id="UP001216638"/>
    </source>
</evidence>
<dbReference type="SUPFAM" id="SSF50985">
    <property type="entry name" value="RCC1/BLIP-II"/>
    <property type="match status" value="1"/>
</dbReference>
<accession>A0AAF0DVN0</accession>
<dbReference type="Proteomes" id="UP001216638">
    <property type="component" value="Chromosome 4"/>
</dbReference>
<dbReference type="PROSITE" id="PS50012">
    <property type="entry name" value="RCC1_3"/>
    <property type="match status" value="1"/>
</dbReference>